<keyword evidence="2" id="KW-1185">Reference proteome</keyword>
<accession>U4K5N5</accession>
<dbReference type="eggNOG" id="ENOG5033AN3">
    <property type="taxonomic scope" value="Bacteria"/>
</dbReference>
<dbReference type="PATRIC" id="fig|1260221.3.peg.4469"/>
<dbReference type="GeneID" id="97543899"/>
<dbReference type="OrthoDB" id="7859710at2"/>
<protein>
    <recommendedName>
        <fullName evidence="3">ABM domain-containing protein</fullName>
    </recommendedName>
</protein>
<dbReference type="Proteomes" id="UP000016895">
    <property type="component" value="Chromosome 2"/>
</dbReference>
<organism evidence="1 2">
    <name type="scientific">Vibrio nigripulchritudo</name>
    <dbReference type="NCBI Taxonomy" id="28173"/>
    <lineage>
        <taxon>Bacteria</taxon>
        <taxon>Pseudomonadati</taxon>
        <taxon>Pseudomonadota</taxon>
        <taxon>Gammaproteobacteria</taxon>
        <taxon>Vibrionales</taxon>
        <taxon>Vibrionaceae</taxon>
        <taxon>Vibrio</taxon>
    </lineage>
</organism>
<evidence type="ECO:0000313" key="1">
    <source>
        <dbReference type="EMBL" id="CCO60622.1"/>
    </source>
</evidence>
<evidence type="ECO:0000313" key="2">
    <source>
        <dbReference type="Proteomes" id="UP000016895"/>
    </source>
</evidence>
<dbReference type="STRING" id="28173.VIBNI_B0836"/>
<dbReference type="AlphaFoldDB" id="U4K5N5"/>
<dbReference type="KEGG" id="vni:VIBNI_B0836"/>
<sequence length="104" mass="11733">MEQVIEVVNYKVADGVTEDQLLAASDKIVGFLNRMEGFLYRSLSFNPENDVWTDTVYWQNLDNAKAASAEFMSAPETQDYASKIQMESVNMQHQLIKSDTGCSN</sequence>
<name>U4K5N5_9VIBR</name>
<dbReference type="SUPFAM" id="SSF54909">
    <property type="entry name" value="Dimeric alpha+beta barrel"/>
    <property type="match status" value="1"/>
</dbReference>
<dbReference type="InterPro" id="IPR011008">
    <property type="entry name" value="Dimeric_a/b-barrel"/>
</dbReference>
<gene>
    <name evidence="1" type="ORF">VIBNI_B0836</name>
</gene>
<evidence type="ECO:0008006" key="3">
    <source>
        <dbReference type="Google" id="ProtNLM"/>
    </source>
</evidence>
<proteinExistence type="predicted"/>
<dbReference type="RefSeq" id="WP_022561211.1">
    <property type="nucleotide sequence ID" value="NC_022543.1"/>
</dbReference>
<dbReference type="EMBL" id="FO203527">
    <property type="protein sequence ID" value="CCO60622.1"/>
    <property type="molecule type" value="Genomic_DNA"/>
</dbReference>
<reference evidence="1 2" key="1">
    <citation type="journal article" date="2013" name="ISME J.">
        <title>Comparative genomics of pathogenic lineages of Vibrio nigripulchritudo identifies virulence-associated traits.</title>
        <authorList>
            <person name="Goudenege D."/>
            <person name="Labreuche Y."/>
            <person name="Krin E."/>
            <person name="Ansquer D."/>
            <person name="Mangenot S."/>
            <person name="Calteau A."/>
            <person name="Medigue C."/>
            <person name="Mazel D."/>
            <person name="Polz M.F."/>
            <person name="Le Roux F."/>
        </authorList>
    </citation>
    <scope>NUCLEOTIDE SEQUENCE [LARGE SCALE GENOMIC DNA]</scope>
    <source>
        <strain evidence="2">SnF1</strain>
    </source>
</reference>